<sequence>MSQRTLLAGLLVDSVGFRLMFMIFAIIHMLVLPIIVAIFRLRRPVLQER</sequence>
<reference evidence="2 3" key="1">
    <citation type="submission" date="2021-03" db="EMBL/GenBank/DDBJ databases">
        <authorList>
            <person name="Grouzdev D.S."/>
        </authorList>
    </citation>
    <scope>NUCLEOTIDE SEQUENCE [LARGE SCALE GENOMIC DNA]</scope>
    <source>
        <strain evidence="2 3">M50-1</strain>
    </source>
</reference>
<dbReference type="Proteomes" id="UP001193081">
    <property type="component" value="Unassembled WGS sequence"/>
</dbReference>
<feature type="transmembrane region" description="Helical" evidence="1">
    <location>
        <begin position="20"/>
        <end position="39"/>
    </location>
</feature>
<dbReference type="RefSeq" id="WP_167857268.1">
    <property type="nucleotide sequence ID" value="NZ_SIJK02000006.1"/>
</dbReference>
<evidence type="ECO:0000313" key="3">
    <source>
        <dbReference type="Proteomes" id="UP001193081"/>
    </source>
</evidence>
<keyword evidence="1" id="KW-1133">Transmembrane helix</keyword>
<protein>
    <recommendedName>
        <fullName evidence="4">Major facilitator superfamily (MFS) profile domain-containing protein</fullName>
    </recommendedName>
</protein>
<comment type="caution">
    <text evidence="2">The sequence shown here is derived from an EMBL/GenBank/DDBJ whole genome shotgun (WGS) entry which is preliminary data.</text>
</comment>
<accession>A0ABS4D6M8</accession>
<keyword evidence="1" id="KW-0812">Transmembrane</keyword>
<dbReference type="EMBL" id="SIJK02000006">
    <property type="protein sequence ID" value="MBP1465094.1"/>
    <property type="molecule type" value="Genomic_DNA"/>
</dbReference>
<organism evidence="2 3">
    <name type="scientific">Candidatus Chloroploca mongolica</name>
    <dbReference type="NCBI Taxonomy" id="2528176"/>
    <lineage>
        <taxon>Bacteria</taxon>
        <taxon>Bacillati</taxon>
        <taxon>Chloroflexota</taxon>
        <taxon>Chloroflexia</taxon>
        <taxon>Chloroflexales</taxon>
        <taxon>Chloroflexineae</taxon>
        <taxon>Oscillochloridaceae</taxon>
        <taxon>Candidatus Chloroploca</taxon>
    </lineage>
</organism>
<gene>
    <name evidence="2" type="ORF">EYB53_005175</name>
</gene>
<evidence type="ECO:0008006" key="4">
    <source>
        <dbReference type="Google" id="ProtNLM"/>
    </source>
</evidence>
<keyword evidence="1" id="KW-0472">Membrane</keyword>
<keyword evidence="3" id="KW-1185">Reference proteome</keyword>
<name>A0ABS4D6M8_9CHLR</name>
<proteinExistence type="predicted"/>
<evidence type="ECO:0000313" key="2">
    <source>
        <dbReference type="EMBL" id="MBP1465094.1"/>
    </source>
</evidence>
<evidence type="ECO:0000256" key="1">
    <source>
        <dbReference type="SAM" id="Phobius"/>
    </source>
</evidence>